<protein>
    <submittedName>
        <fullName evidence="1">DUF4998 domain-containing protein</fullName>
    </submittedName>
</protein>
<organism evidence="1 2">
    <name type="scientific">Niabella ginsengisoli</name>
    <dbReference type="NCBI Taxonomy" id="522298"/>
    <lineage>
        <taxon>Bacteria</taxon>
        <taxon>Pseudomonadati</taxon>
        <taxon>Bacteroidota</taxon>
        <taxon>Chitinophagia</taxon>
        <taxon>Chitinophagales</taxon>
        <taxon>Chitinophagaceae</taxon>
        <taxon>Niabella</taxon>
    </lineage>
</organism>
<evidence type="ECO:0000313" key="2">
    <source>
        <dbReference type="Proteomes" id="UP001202248"/>
    </source>
</evidence>
<keyword evidence="2" id="KW-1185">Reference proteome</keyword>
<reference evidence="1 2" key="1">
    <citation type="submission" date="2022-02" db="EMBL/GenBank/DDBJ databases">
        <authorList>
            <person name="Min J."/>
        </authorList>
    </citation>
    <scope>NUCLEOTIDE SEQUENCE [LARGE SCALE GENOMIC DNA]</scope>
    <source>
        <strain evidence="1 2">GR10-1</strain>
    </source>
</reference>
<sequence>MYQKQYLLLLVFVCFILSCGKMYDNIDQYTGETVYPGRYDTIIGHIGFERVEIDLMKAGRIPSKNIKLGKAIKTVIAYDNKEVVIDSLVSWVNITGLELSKLYRFTVFTIDDQGNKSVPQEIALIPYTESDLASLVVQPPQVLASQSSAILTWPGGLSSILLDYYGLQYGYTDKNSVRKEGAGAANPRIFAFNLQSGSTVNFDLKYKIIPKVNGTAILDTVELSQTLPIAVPLGSSTFSPVEKASLQANNITNFTVGSVATVENLTCLFTPLPFRICSILHL</sequence>
<accession>A0ABS9SJQ7</accession>
<dbReference type="EMBL" id="JAKWBL010000002">
    <property type="protein sequence ID" value="MCH5598598.1"/>
    <property type="molecule type" value="Genomic_DNA"/>
</dbReference>
<proteinExistence type="predicted"/>
<dbReference type="Proteomes" id="UP001202248">
    <property type="component" value="Unassembled WGS sequence"/>
</dbReference>
<comment type="caution">
    <text evidence="1">The sequence shown here is derived from an EMBL/GenBank/DDBJ whole genome shotgun (WGS) entry which is preliminary data.</text>
</comment>
<dbReference type="Pfam" id="PF16389">
    <property type="entry name" value="DUF4998"/>
    <property type="match status" value="1"/>
</dbReference>
<name>A0ABS9SJQ7_9BACT</name>
<evidence type="ECO:0000313" key="1">
    <source>
        <dbReference type="EMBL" id="MCH5598598.1"/>
    </source>
</evidence>
<gene>
    <name evidence="1" type="ORF">MKP09_12105</name>
</gene>
<dbReference type="RefSeq" id="WP_240830262.1">
    <property type="nucleotide sequence ID" value="NZ_JAKWBL010000002.1"/>
</dbReference>
<dbReference type="PROSITE" id="PS51257">
    <property type="entry name" value="PROKAR_LIPOPROTEIN"/>
    <property type="match status" value="1"/>
</dbReference>